<evidence type="ECO:0000259" key="1">
    <source>
        <dbReference type="Pfam" id="PF13672"/>
    </source>
</evidence>
<reference evidence="2 3" key="1">
    <citation type="submission" date="2016-06" db="EMBL/GenBank/DDBJ databases">
        <authorList>
            <person name="Kjaerup R.B."/>
            <person name="Dalgaard T.S."/>
            <person name="Juul-Madsen H.R."/>
        </authorList>
    </citation>
    <scope>NUCLEOTIDE SEQUENCE [LARGE SCALE GENOMIC DNA]</scope>
    <source>
        <strain evidence="2 3">373-A1</strain>
    </source>
</reference>
<dbReference type="InterPro" id="IPR001932">
    <property type="entry name" value="PPM-type_phosphatase-like_dom"/>
</dbReference>
<sequence>MSKFQWEIINESIKKVNEDITYADENMAWVLDGATGLTDKKLTSFESDARWFVNKWDKYLKDNLNDKCKTIRDIVLEGIVIIRDRFYKECGLNYIEEIKRPSASISIVRKNEDIIEYFMLGDCTLLIKDIDNNLAKIKDTSLEKFDNRAISEMLKVRDENNISWVEARKIINPILIENRLLKNTQDGYWILEFNEEAVNHCIEGKFLDKEIKNLALMSDGFAAIVDTYKHFNEAELIERLIDLGAENTYELIREIEEEDKDILKYPRLKKGDDSSIVFLNNYEC</sequence>
<organism evidence="2 3">
    <name type="scientific">Clostridium paraputrificum</name>
    <dbReference type="NCBI Taxonomy" id="29363"/>
    <lineage>
        <taxon>Bacteria</taxon>
        <taxon>Bacillati</taxon>
        <taxon>Bacillota</taxon>
        <taxon>Clostridia</taxon>
        <taxon>Eubacteriales</taxon>
        <taxon>Clostridiaceae</taxon>
        <taxon>Clostridium</taxon>
    </lineage>
</organism>
<feature type="domain" description="PPM-type phosphatase" evidence="1">
    <location>
        <begin position="27"/>
        <end position="233"/>
    </location>
</feature>
<dbReference type="AlphaFoldDB" id="A0A1B8RLB2"/>
<protein>
    <recommendedName>
        <fullName evidence="1">PPM-type phosphatase domain-containing protein</fullName>
    </recommendedName>
</protein>
<evidence type="ECO:0000313" key="3">
    <source>
        <dbReference type="Proteomes" id="UP000092714"/>
    </source>
</evidence>
<gene>
    <name evidence="2" type="ORF">CP373A1_15650</name>
</gene>
<accession>A0A1B8RLB2</accession>
<evidence type="ECO:0000313" key="2">
    <source>
        <dbReference type="EMBL" id="OBY09533.1"/>
    </source>
</evidence>
<dbReference type="OrthoDB" id="1755431at2"/>
<keyword evidence="3" id="KW-1185">Reference proteome</keyword>
<dbReference type="Pfam" id="PF13672">
    <property type="entry name" value="PP2C_2"/>
    <property type="match status" value="1"/>
</dbReference>
<name>A0A1B8RLB2_9CLOT</name>
<dbReference type="Proteomes" id="UP000092714">
    <property type="component" value="Unassembled WGS sequence"/>
</dbReference>
<comment type="caution">
    <text evidence="2">The sequence shown here is derived from an EMBL/GenBank/DDBJ whole genome shotgun (WGS) entry which is preliminary data.</text>
</comment>
<dbReference type="EMBL" id="MAPZ01000031">
    <property type="protein sequence ID" value="OBY09533.1"/>
    <property type="molecule type" value="Genomic_DNA"/>
</dbReference>
<dbReference type="eggNOG" id="COG0631">
    <property type="taxonomic scope" value="Bacteria"/>
</dbReference>
<proteinExistence type="predicted"/>
<dbReference type="RefSeq" id="WP_065254809.1">
    <property type="nucleotide sequence ID" value="NZ_JAQLCW010000010.1"/>
</dbReference>